<dbReference type="PANTHER" id="PTHR36838">
    <property type="entry name" value="AUXIN EFFLUX CARRIER FAMILY PROTEIN"/>
    <property type="match status" value="1"/>
</dbReference>
<keyword evidence="4" id="KW-1185">Reference proteome</keyword>
<sequence length="282" mass="30504">MKRIGLLSKADGGTLSKIIVNITLPAVVIVSLAKISVTGALFFLLVMGISFNVLTIIAGSVISKKRSNVERKYQMYSMSGYNIGNFGLPFVQGFFPLAIPFLLMFDIGNSVMLTGGSTLLIDKLVGENEETSVKKIALSLLKSTPFTVYMIMLLLRIGNVGVPSEVLSILQIVANANGFLSMFMIGLYFEIRLPKKALYLVGEVLVSRYLVGIGLALIFAFLVPLEPLLRTSLVLICVAPMPTFSVINCVKAGMDEETVGFTSSASILISLLLMTLVMLLMT</sequence>
<feature type="transmembrane region" description="Helical" evidence="2">
    <location>
        <begin position="260"/>
        <end position="281"/>
    </location>
</feature>
<dbReference type="Proteomes" id="UP000095256">
    <property type="component" value="Unassembled WGS sequence"/>
</dbReference>
<feature type="transmembrane region" description="Helical" evidence="2">
    <location>
        <begin position="83"/>
        <end position="105"/>
    </location>
</feature>
<keyword evidence="1" id="KW-0813">Transport</keyword>
<feature type="transmembrane region" description="Helical" evidence="2">
    <location>
        <begin position="12"/>
        <end position="33"/>
    </location>
</feature>
<dbReference type="AlphaFoldDB" id="A0A1E5KYA4"/>
<gene>
    <name evidence="3" type="ORF">BCR26_11870</name>
</gene>
<organism evidence="3 4">
    <name type="scientific">Enterococcus rivorum</name>
    <dbReference type="NCBI Taxonomy" id="762845"/>
    <lineage>
        <taxon>Bacteria</taxon>
        <taxon>Bacillati</taxon>
        <taxon>Bacillota</taxon>
        <taxon>Bacilli</taxon>
        <taxon>Lactobacillales</taxon>
        <taxon>Enterococcaceae</taxon>
        <taxon>Enterococcus</taxon>
    </lineage>
</organism>
<reference evidence="3 4" key="1">
    <citation type="submission" date="2016-09" db="EMBL/GenBank/DDBJ databases">
        <authorList>
            <person name="Capua I."/>
            <person name="De Benedictis P."/>
            <person name="Joannis T."/>
            <person name="Lombin L.H."/>
            <person name="Cattoli G."/>
        </authorList>
    </citation>
    <scope>NUCLEOTIDE SEQUENCE [LARGE SCALE GENOMIC DNA]</scope>
    <source>
        <strain evidence="3 4">LMG 25899</strain>
    </source>
</reference>
<feature type="transmembrane region" description="Helical" evidence="2">
    <location>
        <begin position="39"/>
        <end position="62"/>
    </location>
</feature>
<evidence type="ECO:0000256" key="1">
    <source>
        <dbReference type="ARBA" id="ARBA00022448"/>
    </source>
</evidence>
<protein>
    <submittedName>
        <fullName evidence="3">Transporter</fullName>
    </submittedName>
</protein>
<comment type="caution">
    <text evidence="3">The sequence shown here is derived from an EMBL/GenBank/DDBJ whole genome shotgun (WGS) entry which is preliminary data.</text>
</comment>
<feature type="transmembrane region" description="Helical" evidence="2">
    <location>
        <begin position="209"/>
        <end position="225"/>
    </location>
</feature>
<dbReference type="STRING" id="762845.BCR26_11870"/>
<feature type="transmembrane region" description="Helical" evidence="2">
    <location>
        <begin position="167"/>
        <end position="189"/>
    </location>
</feature>
<evidence type="ECO:0000313" key="4">
    <source>
        <dbReference type="Proteomes" id="UP000095256"/>
    </source>
</evidence>
<evidence type="ECO:0000313" key="3">
    <source>
        <dbReference type="EMBL" id="OEH82774.1"/>
    </source>
</evidence>
<keyword evidence="2" id="KW-0812">Transmembrane</keyword>
<keyword evidence="2" id="KW-1133">Transmembrane helix</keyword>
<dbReference type="EMBL" id="MIEK01000016">
    <property type="protein sequence ID" value="OEH82774.1"/>
    <property type="molecule type" value="Genomic_DNA"/>
</dbReference>
<keyword evidence="2" id="KW-0472">Membrane</keyword>
<proteinExistence type="predicted"/>
<dbReference type="PANTHER" id="PTHR36838:SF3">
    <property type="entry name" value="TRANSPORTER AUXIN EFFLUX CARRIER EC FAMILY"/>
    <property type="match status" value="1"/>
</dbReference>
<evidence type="ECO:0000256" key="2">
    <source>
        <dbReference type="SAM" id="Phobius"/>
    </source>
</evidence>
<name>A0A1E5KYA4_9ENTE</name>
<accession>A0A1E5KYA4</accession>
<feature type="transmembrane region" description="Helical" evidence="2">
    <location>
        <begin position="232"/>
        <end position="254"/>
    </location>
</feature>